<protein>
    <recommendedName>
        <fullName evidence="2">DDE-1 domain-containing protein</fullName>
    </recommendedName>
</protein>
<dbReference type="Pfam" id="PF03184">
    <property type="entry name" value="DDE_1"/>
    <property type="match status" value="1"/>
</dbReference>
<evidence type="ECO:0000313" key="3">
    <source>
        <dbReference type="EMBL" id="PCH43994.1"/>
    </source>
</evidence>
<dbReference type="STRING" id="742152.A0A2H3K4L5"/>
<gene>
    <name evidence="3" type="ORF">WOLCODRAFT_21604</name>
</gene>
<dbReference type="OrthoDB" id="162969at2759"/>
<dbReference type="InterPro" id="IPR004875">
    <property type="entry name" value="DDE_SF_endonuclease_dom"/>
</dbReference>
<name>A0A2H3K4L5_WOLCO</name>
<accession>A0A2H3K4L5</accession>
<dbReference type="GO" id="GO:0003676">
    <property type="term" value="F:nucleic acid binding"/>
    <property type="evidence" value="ECO:0007669"/>
    <property type="project" value="InterPro"/>
</dbReference>
<sequence>MLWLDNFSRHKIAYNPTNIEIFFFDPDLTPFVQLLDAGVIHCFKVHYRKSFCQRAIELDEVGEDDIYKINQLEVMQLTHAAWDAITLKTIKNCWQHAFQLLIDSVTSNVIPQTVSTPILAPLQHHDAWTIMKAYASGKISTVPEPEDRLKAILGSTYLLADWKAVFDAIFAAEDDTAAAVTEIAALEADALESGSATNVECNTPILPQLQQLKSKLTASVSELQSWKQICGTWPTLDDLLNPAEESMIDESLYDFLGGDEEIVAVVRCEMETCNRDGPSNSSAGNEQSASKDEEEPEAAGELVISM</sequence>
<keyword evidence="4" id="KW-1185">Reference proteome</keyword>
<feature type="compositionally biased region" description="Polar residues" evidence="1">
    <location>
        <begin position="277"/>
        <end position="288"/>
    </location>
</feature>
<organism evidence="3 4">
    <name type="scientific">Wolfiporia cocos (strain MD-104)</name>
    <name type="common">Brown rot fungus</name>
    <dbReference type="NCBI Taxonomy" id="742152"/>
    <lineage>
        <taxon>Eukaryota</taxon>
        <taxon>Fungi</taxon>
        <taxon>Dikarya</taxon>
        <taxon>Basidiomycota</taxon>
        <taxon>Agaricomycotina</taxon>
        <taxon>Agaricomycetes</taxon>
        <taxon>Polyporales</taxon>
        <taxon>Phaeolaceae</taxon>
        <taxon>Wolfiporia</taxon>
    </lineage>
</organism>
<proteinExistence type="predicted"/>
<feature type="domain" description="DDE-1" evidence="2">
    <location>
        <begin position="1"/>
        <end position="94"/>
    </location>
</feature>
<dbReference type="EMBL" id="KB468149">
    <property type="protein sequence ID" value="PCH43994.1"/>
    <property type="molecule type" value="Genomic_DNA"/>
</dbReference>
<evidence type="ECO:0000259" key="2">
    <source>
        <dbReference type="Pfam" id="PF03184"/>
    </source>
</evidence>
<evidence type="ECO:0000256" key="1">
    <source>
        <dbReference type="SAM" id="MobiDB-lite"/>
    </source>
</evidence>
<dbReference type="Proteomes" id="UP000218811">
    <property type="component" value="Unassembled WGS sequence"/>
</dbReference>
<dbReference type="AlphaFoldDB" id="A0A2H3K4L5"/>
<evidence type="ECO:0000313" key="4">
    <source>
        <dbReference type="Proteomes" id="UP000218811"/>
    </source>
</evidence>
<reference evidence="3 4" key="1">
    <citation type="journal article" date="2012" name="Science">
        <title>The Paleozoic origin of enzymatic lignin decomposition reconstructed from 31 fungal genomes.</title>
        <authorList>
            <person name="Floudas D."/>
            <person name="Binder M."/>
            <person name="Riley R."/>
            <person name="Barry K."/>
            <person name="Blanchette R.A."/>
            <person name="Henrissat B."/>
            <person name="Martinez A.T."/>
            <person name="Otillar R."/>
            <person name="Spatafora J.W."/>
            <person name="Yadav J.S."/>
            <person name="Aerts A."/>
            <person name="Benoit I."/>
            <person name="Boyd A."/>
            <person name="Carlson A."/>
            <person name="Copeland A."/>
            <person name="Coutinho P.M."/>
            <person name="de Vries R.P."/>
            <person name="Ferreira P."/>
            <person name="Findley K."/>
            <person name="Foster B."/>
            <person name="Gaskell J."/>
            <person name="Glotzer D."/>
            <person name="Gorecki P."/>
            <person name="Heitman J."/>
            <person name="Hesse C."/>
            <person name="Hori C."/>
            <person name="Igarashi K."/>
            <person name="Jurgens J.A."/>
            <person name="Kallen N."/>
            <person name="Kersten P."/>
            <person name="Kohler A."/>
            <person name="Kuees U."/>
            <person name="Kumar T.K.A."/>
            <person name="Kuo A."/>
            <person name="LaButti K."/>
            <person name="Larrondo L.F."/>
            <person name="Lindquist E."/>
            <person name="Ling A."/>
            <person name="Lombard V."/>
            <person name="Lucas S."/>
            <person name="Lundell T."/>
            <person name="Martin R."/>
            <person name="McLaughlin D.J."/>
            <person name="Morgenstern I."/>
            <person name="Morin E."/>
            <person name="Murat C."/>
            <person name="Nagy L.G."/>
            <person name="Nolan M."/>
            <person name="Ohm R.A."/>
            <person name="Patyshakuliyeva A."/>
            <person name="Rokas A."/>
            <person name="Ruiz-Duenas F.J."/>
            <person name="Sabat G."/>
            <person name="Salamov A."/>
            <person name="Samejima M."/>
            <person name="Schmutz J."/>
            <person name="Slot J.C."/>
            <person name="St John F."/>
            <person name="Stenlid J."/>
            <person name="Sun H."/>
            <person name="Sun S."/>
            <person name="Syed K."/>
            <person name="Tsang A."/>
            <person name="Wiebenga A."/>
            <person name="Young D."/>
            <person name="Pisabarro A."/>
            <person name="Eastwood D.C."/>
            <person name="Martin F."/>
            <person name="Cullen D."/>
            <person name="Grigoriev I.V."/>
            <person name="Hibbett D.S."/>
        </authorList>
    </citation>
    <scope>NUCLEOTIDE SEQUENCE [LARGE SCALE GENOMIC DNA]</scope>
    <source>
        <strain evidence="3 4">MD-104</strain>
    </source>
</reference>
<dbReference type="OMA" id="LMANEAW"/>
<feature type="region of interest" description="Disordered" evidence="1">
    <location>
        <begin position="274"/>
        <end position="306"/>
    </location>
</feature>